<dbReference type="Pfam" id="PF00072">
    <property type="entry name" value="Response_reg"/>
    <property type="match status" value="1"/>
</dbReference>
<evidence type="ECO:0000256" key="1">
    <source>
        <dbReference type="ARBA" id="ARBA00023015"/>
    </source>
</evidence>
<keyword evidence="8" id="KW-1185">Reference proteome</keyword>
<dbReference type="SUPFAM" id="SSF46894">
    <property type="entry name" value="C-terminal effector domain of the bipartite response regulators"/>
    <property type="match status" value="1"/>
</dbReference>
<evidence type="ECO:0000313" key="8">
    <source>
        <dbReference type="Proteomes" id="UP001500238"/>
    </source>
</evidence>
<dbReference type="InterPro" id="IPR011006">
    <property type="entry name" value="CheY-like_superfamily"/>
</dbReference>
<name>A0ABP3T6Q5_9SPHN</name>
<feature type="domain" description="Response regulatory" evidence="6">
    <location>
        <begin position="12"/>
        <end position="126"/>
    </location>
</feature>
<dbReference type="InterPro" id="IPR036388">
    <property type="entry name" value="WH-like_DNA-bd_sf"/>
</dbReference>
<dbReference type="PROSITE" id="PS50110">
    <property type="entry name" value="RESPONSE_REGULATORY"/>
    <property type="match status" value="1"/>
</dbReference>
<accession>A0ABP3T6Q5</accession>
<keyword evidence="3" id="KW-0804">Transcription</keyword>
<keyword evidence="1" id="KW-0805">Transcription regulation</keyword>
<dbReference type="PROSITE" id="PS50043">
    <property type="entry name" value="HTH_LUXR_2"/>
    <property type="match status" value="1"/>
</dbReference>
<dbReference type="InterPro" id="IPR000792">
    <property type="entry name" value="Tscrpt_reg_LuxR_C"/>
</dbReference>
<dbReference type="Proteomes" id="UP001500238">
    <property type="component" value="Unassembled WGS sequence"/>
</dbReference>
<reference evidence="8" key="1">
    <citation type="journal article" date="2019" name="Int. J. Syst. Evol. Microbiol.">
        <title>The Global Catalogue of Microorganisms (GCM) 10K type strain sequencing project: providing services to taxonomists for standard genome sequencing and annotation.</title>
        <authorList>
            <consortium name="The Broad Institute Genomics Platform"/>
            <consortium name="The Broad Institute Genome Sequencing Center for Infectious Disease"/>
            <person name="Wu L."/>
            <person name="Ma J."/>
        </authorList>
    </citation>
    <scope>NUCLEOTIDE SEQUENCE [LARGE SCALE GENOMIC DNA]</scope>
    <source>
        <strain evidence="8">JCM 14603</strain>
    </source>
</reference>
<gene>
    <name evidence="7" type="primary">fixJ</name>
    <name evidence="7" type="ORF">GCM10009102_22580</name>
</gene>
<dbReference type="InterPro" id="IPR001789">
    <property type="entry name" value="Sig_transdc_resp-reg_receiver"/>
</dbReference>
<comment type="caution">
    <text evidence="7">The sequence shown here is derived from an EMBL/GenBank/DDBJ whole genome shotgun (WGS) entry which is preliminary data.</text>
</comment>
<evidence type="ECO:0000256" key="3">
    <source>
        <dbReference type="ARBA" id="ARBA00023163"/>
    </source>
</evidence>
<dbReference type="PANTHER" id="PTHR44688">
    <property type="entry name" value="DNA-BINDING TRANSCRIPTIONAL ACTIVATOR DEVR_DOSR"/>
    <property type="match status" value="1"/>
</dbReference>
<feature type="domain" description="HTH luxR-type" evidence="5">
    <location>
        <begin position="142"/>
        <end position="207"/>
    </location>
</feature>
<evidence type="ECO:0000259" key="5">
    <source>
        <dbReference type="PROSITE" id="PS50043"/>
    </source>
</evidence>
<dbReference type="SMART" id="SM00448">
    <property type="entry name" value="REC"/>
    <property type="match status" value="1"/>
</dbReference>
<dbReference type="CDD" id="cd06170">
    <property type="entry name" value="LuxR_C_like"/>
    <property type="match status" value="1"/>
</dbReference>
<sequence length="219" mass="23861">MRLHEAAADSFCVHVVDEDATASRHVGDTLTRQSFVVHSWPSFAAFGERCDAVPAGCVVMDPFASGIDVAVLQERLASPGIGMPSVIVTACTDLDKAVAAMRRGAIDVIPKPVGEPRLYEAMGVARHRLKQAQRRAATMRRVQAALDILSVREREVLEGLTRGWSNKEIARRLAISARTVEIHRANVMEKLDAQSLSQALRIAFIAQVCSMVNPALHVD</sequence>
<dbReference type="Pfam" id="PF00196">
    <property type="entry name" value="GerE"/>
    <property type="match status" value="1"/>
</dbReference>
<dbReference type="Gene3D" id="3.40.50.2300">
    <property type="match status" value="1"/>
</dbReference>
<protein>
    <submittedName>
        <fullName evidence="7">Response regulator FixJ</fullName>
    </submittedName>
</protein>
<dbReference type="InterPro" id="IPR016032">
    <property type="entry name" value="Sig_transdc_resp-reg_C-effctor"/>
</dbReference>
<evidence type="ECO:0000256" key="4">
    <source>
        <dbReference type="PROSITE-ProRule" id="PRU00169"/>
    </source>
</evidence>
<dbReference type="SMART" id="SM00421">
    <property type="entry name" value="HTH_LUXR"/>
    <property type="match status" value="1"/>
</dbReference>
<dbReference type="EMBL" id="BAAAES010000009">
    <property type="protein sequence ID" value="GAA0671197.1"/>
    <property type="molecule type" value="Genomic_DNA"/>
</dbReference>
<dbReference type="PRINTS" id="PR00038">
    <property type="entry name" value="HTHLUXR"/>
</dbReference>
<dbReference type="PROSITE" id="PS00622">
    <property type="entry name" value="HTH_LUXR_1"/>
    <property type="match status" value="1"/>
</dbReference>
<evidence type="ECO:0000259" key="6">
    <source>
        <dbReference type="PROSITE" id="PS50110"/>
    </source>
</evidence>
<keyword evidence="2" id="KW-0238">DNA-binding</keyword>
<proteinExistence type="predicted"/>
<feature type="modified residue" description="4-aspartylphosphate" evidence="4">
    <location>
        <position position="61"/>
    </location>
</feature>
<evidence type="ECO:0000256" key="2">
    <source>
        <dbReference type="ARBA" id="ARBA00023125"/>
    </source>
</evidence>
<organism evidence="7 8">
    <name type="scientific">Sphingomonas insulae</name>
    <dbReference type="NCBI Taxonomy" id="424800"/>
    <lineage>
        <taxon>Bacteria</taxon>
        <taxon>Pseudomonadati</taxon>
        <taxon>Pseudomonadota</taxon>
        <taxon>Alphaproteobacteria</taxon>
        <taxon>Sphingomonadales</taxon>
        <taxon>Sphingomonadaceae</taxon>
        <taxon>Sphingomonas</taxon>
    </lineage>
</organism>
<evidence type="ECO:0000313" key="7">
    <source>
        <dbReference type="EMBL" id="GAA0671197.1"/>
    </source>
</evidence>
<keyword evidence="4" id="KW-0597">Phosphoprotein</keyword>
<dbReference type="PANTHER" id="PTHR44688:SF16">
    <property type="entry name" value="DNA-BINDING TRANSCRIPTIONAL ACTIVATOR DEVR_DOSR"/>
    <property type="match status" value="1"/>
</dbReference>
<dbReference type="Gene3D" id="1.10.10.10">
    <property type="entry name" value="Winged helix-like DNA-binding domain superfamily/Winged helix DNA-binding domain"/>
    <property type="match status" value="1"/>
</dbReference>
<dbReference type="SUPFAM" id="SSF52172">
    <property type="entry name" value="CheY-like"/>
    <property type="match status" value="1"/>
</dbReference>